<evidence type="ECO:0000313" key="1">
    <source>
        <dbReference type="EMBL" id="KLU21097.1"/>
    </source>
</evidence>
<dbReference type="SUPFAM" id="SSF53850">
    <property type="entry name" value="Periplasmic binding protein-like II"/>
    <property type="match status" value="1"/>
</dbReference>
<name>A0A0J1CK73_9BURK</name>
<reference evidence="1 2" key="1">
    <citation type="journal article" date="2015" name="Genome Announc.">
        <title>Draft Genome Sequence of Burkholderia sp. Strain PML1(12), an Ectomycorrhizosphere-Inhabiting Bacterium with Effective Mineral-Weathering Ability.</title>
        <authorList>
            <person name="Uroz S."/>
            <person name="Oger P."/>
        </authorList>
    </citation>
    <scope>NUCLEOTIDE SEQUENCE [LARGE SCALE GENOMIC DNA]</scope>
    <source>
        <strain evidence="2">PML1(12)</strain>
    </source>
</reference>
<dbReference type="Gene3D" id="3.40.190.10">
    <property type="entry name" value="Periplasmic binding protein-like II"/>
    <property type="match status" value="1"/>
</dbReference>
<dbReference type="EMBL" id="AEJF01000230">
    <property type="protein sequence ID" value="KLU21097.1"/>
    <property type="molecule type" value="Genomic_DNA"/>
</dbReference>
<dbReference type="Proteomes" id="UP000035963">
    <property type="component" value="Unassembled WGS sequence"/>
</dbReference>
<accession>A0A0J1CK73</accession>
<protein>
    <submittedName>
        <fullName evidence="1">4,5-dihydroxyphthalate decarboxylase</fullName>
    </submittedName>
</protein>
<gene>
    <name evidence="1" type="ORF">EOS_38210</name>
</gene>
<evidence type="ECO:0000313" key="2">
    <source>
        <dbReference type="Proteomes" id="UP000035963"/>
    </source>
</evidence>
<dbReference type="PATRIC" id="fig|908627.4.peg.8560"/>
<sequence length="327" mass="37023">MLEISLACQITDRTRALVDGSVSIGGCRINFIHGPAEELFQRAFRHEEFDVAELSLGTHLLTTARGQSYYIGVPAFVSRSFRHSAIYVRSDRGIDSAEALRGRRIGVPDFQQTAGVWVRGFLDDEHGVRTRDVHWLTGGLEQAGREVRMPLDLPADISIVPIARTATLSNLLDAGDIDAIIAPKPPSCFGRNERVRRLFPDFREAEEAYFTKTRLFPPMHTIGIRRTLVEKHPWLPVNVFAAFLKAKEAAMTELSITDTLRITHPWINAEIERVKVLMGEDYWRYGVEENRHDLSALQRYARTDGLIREDVPLDQLFAATTFDGFNF</sequence>
<proteinExistence type="predicted"/>
<comment type="caution">
    <text evidence="1">The sequence shown here is derived from an EMBL/GenBank/DDBJ whole genome shotgun (WGS) entry which is preliminary data.</text>
</comment>
<organism evidence="1 2">
    <name type="scientific">Caballeronia mineralivorans PML1(12)</name>
    <dbReference type="NCBI Taxonomy" id="908627"/>
    <lineage>
        <taxon>Bacteria</taxon>
        <taxon>Pseudomonadati</taxon>
        <taxon>Pseudomonadota</taxon>
        <taxon>Betaproteobacteria</taxon>
        <taxon>Burkholderiales</taxon>
        <taxon>Burkholderiaceae</taxon>
        <taxon>Caballeronia</taxon>
    </lineage>
</organism>
<dbReference type="OrthoDB" id="8689594at2"/>
<keyword evidence="2" id="KW-1185">Reference proteome</keyword>
<dbReference type="AlphaFoldDB" id="A0A0J1CK73"/>